<evidence type="ECO:0000256" key="1">
    <source>
        <dbReference type="ARBA" id="ARBA00004123"/>
    </source>
</evidence>
<dbReference type="GO" id="GO:0070847">
    <property type="term" value="C:core mediator complex"/>
    <property type="evidence" value="ECO:0007669"/>
    <property type="project" value="TreeGrafter"/>
</dbReference>
<evidence type="ECO:0000256" key="8">
    <source>
        <dbReference type="ARBA" id="ARBA00032018"/>
    </source>
</evidence>
<dbReference type="Proteomes" id="UP000015241">
    <property type="component" value="Unassembled WGS sequence"/>
</dbReference>
<evidence type="ECO:0000256" key="3">
    <source>
        <dbReference type="ARBA" id="ARBA00019615"/>
    </source>
</evidence>
<keyword evidence="7" id="KW-0539">Nucleus</keyword>
<dbReference type="InParanoid" id="S8F3K0"/>
<protein>
    <recommendedName>
        <fullName evidence="3">Mediator of RNA polymerase II transcription subunit 19</fullName>
    </recommendedName>
    <alternativeName>
        <fullName evidence="8">Mediator complex subunit 19</fullName>
    </alternativeName>
</protein>
<evidence type="ECO:0000256" key="6">
    <source>
        <dbReference type="ARBA" id="ARBA00023163"/>
    </source>
</evidence>
<feature type="region of interest" description="Disordered" evidence="9">
    <location>
        <begin position="186"/>
        <end position="242"/>
    </location>
</feature>
<evidence type="ECO:0000256" key="9">
    <source>
        <dbReference type="SAM" id="MobiDB-lite"/>
    </source>
</evidence>
<feature type="compositionally biased region" description="Basic residues" evidence="9">
    <location>
        <begin position="194"/>
        <end position="204"/>
    </location>
</feature>
<feature type="non-terminal residue" evidence="10">
    <location>
        <position position="242"/>
    </location>
</feature>
<keyword evidence="4" id="KW-0805">Transcription regulation</keyword>
<dbReference type="AlphaFoldDB" id="S8F3K0"/>
<dbReference type="HOGENOM" id="CLU_1149564_0_0_1"/>
<accession>S8F3K0</accession>
<dbReference type="eggNOG" id="ENOG502SN5V">
    <property type="taxonomic scope" value="Eukaryota"/>
</dbReference>
<dbReference type="OrthoDB" id="2160599at2759"/>
<evidence type="ECO:0000313" key="11">
    <source>
        <dbReference type="Proteomes" id="UP000015241"/>
    </source>
</evidence>
<keyword evidence="5" id="KW-0010">Activator</keyword>
<dbReference type="STRING" id="743788.S8F3K0"/>
<dbReference type="GO" id="GO:0003712">
    <property type="term" value="F:transcription coregulator activity"/>
    <property type="evidence" value="ECO:0007669"/>
    <property type="project" value="InterPro"/>
</dbReference>
<dbReference type="GO" id="GO:0016592">
    <property type="term" value="C:mediator complex"/>
    <property type="evidence" value="ECO:0007669"/>
    <property type="project" value="InterPro"/>
</dbReference>
<evidence type="ECO:0000313" key="10">
    <source>
        <dbReference type="EMBL" id="EPS93534.1"/>
    </source>
</evidence>
<dbReference type="GO" id="GO:0006357">
    <property type="term" value="P:regulation of transcription by RNA polymerase II"/>
    <property type="evidence" value="ECO:0007669"/>
    <property type="project" value="InterPro"/>
</dbReference>
<comment type="subcellular location">
    <subcellularLocation>
        <location evidence="1">Nucleus</location>
    </subcellularLocation>
</comment>
<reference evidence="10 11" key="1">
    <citation type="journal article" date="2012" name="Science">
        <title>The Paleozoic origin of enzymatic lignin decomposition reconstructed from 31 fungal genomes.</title>
        <authorList>
            <person name="Floudas D."/>
            <person name="Binder M."/>
            <person name="Riley R."/>
            <person name="Barry K."/>
            <person name="Blanchette R.A."/>
            <person name="Henrissat B."/>
            <person name="Martinez A.T."/>
            <person name="Otillar R."/>
            <person name="Spatafora J.W."/>
            <person name="Yadav J.S."/>
            <person name="Aerts A."/>
            <person name="Benoit I."/>
            <person name="Boyd A."/>
            <person name="Carlson A."/>
            <person name="Copeland A."/>
            <person name="Coutinho P.M."/>
            <person name="de Vries R.P."/>
            <person name="Ferreira P."/>
            <person name="Findley K."/>
            <person name="Foster B."/>
            <person name="Gaskell J."/>
            <person name="Glotzer D."/>
            <person name="Gorecki P."/>
            <person name="Heitman J."/>
            <person name="Hesse C."/>
            <person name="Hori C."/>
            <person name="Igarashi K."/>
            <person name="Jurgens J.A."/>
            <person name="Kallen N."/>
            <person name="Kersten P."/>
            <person name="Kohler A."/>
            <person name="Kuees U."/>
            <person name="Kumar T.K.A."/>
            <person name="Kuo A."/>
            <person name="LaButti K."/>
            <person name="Larrondo L.F."/>
            <person name="Lindquist E."/>
            <person name="Ling A."/>
            <person name="Lombard V."/>
            <person name="Lucas S."/>
            <person name="Lundell T."/>
            <person name="Martin R."/>
            <person name="McLaughlin D.J."/>
            <person name="Morgenstern I."/>
            <person name="Morin E."/>
            <person name="Murat C."/>
            <person name="Nagy L.G."/>
            <person name="Nolan M."/>
            <person name="Ohm R.A."/>
            <person name="Patyshakuliyeva A."/>
            <person name="Rokas A."/>
            <person name="Ruiz-Duenas F.J."/>
            <person name="Sabat G."/>
            <person name="Salamov A."/>
            <person name="Samejima M."/>
            <person name="Schmutz J."/>
            <person name="Slot J.C."/>
            <person name="St John F."/>
            <person name="Stenlid J."/>
            <person name="Sun H."/>
            <person name="Sun S."/>
            <person name="Syed K."/>
            <person name="Tsang A."/>
            <person name="Wiebenga A."/>
            <person name="Young D."/>
            <person name="Pisabarro A."/>
            <person name="Eastwood D.C."/>
            <person name="Martin F."/>
            <person name="Cullen D."/>
            <person name="Grigoriev I.V."/>
            <person name="Hibbett D.S."/>
        </authorList>
    </citation>
    <scope>NUCLEOTIDE SEQUENCE</scope>
    <source>
        <strain evidence="11">FP-58527</strain>
    </source>
</reference>
<keyword evidence="6" id="KW-0804">Transcription</keyword>
<feature type="region of interest" description="Disordered" evidence="9">
    <location>
        <begin position="1"/>
        <end position="45"/>
    </location>
</feature>
<evidence type="ECO:0000256" key="4">
    <source>
        <dbReference type="ARBA" id="ARBA00023015"/>
    </source>
</evidence>
<name>S8F3K0_FOMSC</name>
<evidence type="ECO:0000256" key="5">
    <source>
        <dbReference type="ARBA" id="ARBA00023159"/>
    </source>
</evidence>
<evidence type="ECO:0000256" key="2">
    <source>
        <dbReference type="ARBA" id="ARBA00009259"/>
    </source>
</evidence>
<proteinExistence type="inferred from homology"/>
<dbReference type="InterPro" id="IPR013942">
    <property type="entry name" value="Mediator_Med19_fun"/>
</dbReference>
<feature type="compositionally biased region" description="Pro residues" evidence="9">
    <location>
        <begin position="31"/>
        <end position="42"/>
    </location>
</feature>
<comment type="similarity">
    <text evidence="2">Belongs to the Mediator complex subunit 19 family.</text>
</comment>
<dbReference type="PANTHER" id="PTHR28270:SF1">
    <property type="entry name" value="MEDIATOR OF RNA POLYMERASE II TRANSCRIPTION SUBUNIT 19"/>
    <property type="match status" value="1"/>
</dbReference>
<organism evidence="10 11">
    <name type="scientific">Fomitopsis schrenkii</name>
    <name type="common">Brown rot fungus</name>
    <dbReference type="NCBI Taxonomy" id="2126942"/>
    <lineage>
        <taxon>Eukaryota</taxon>
        <taxon>Fungi</taxon>
        <taxon>Dikarya</taxon>
        <taxon>Basidiomycota</taxon>
        <taxon>Agaricomycotina</taxon>
        <taxon>Agaricomycetes</taxon>
        <taxon>Polyporales</taxon>
        <taxon>Fomitopsis</taxon>
    </lineage>
</organism>
<dbReference type="PANTHER" id="PTHR28270">
    <property type="entry name" value="MEDIATOR OF RNA POLYMERASE II TRANSCRIPTION SUBUNIT 19"/>
    <property type="match status" value="1"/>
</dbReference>
<keyword evidence="11" id="KW-1185">Reference proteome</keyword>
<dbReference type="EMBL" id="KE504270">
    <property type="protein sequence ID" value="EPS93534.1"/>
    <property type="molecule type" value="Genomic_DNA"/>
</dbReference>
<sequence>MNVDDQQHPPLPLQPTNALAGPSNTHEFPPIYLPPPGPPRPRPLLTSTQDLVTRLQLLPAYDKYVRPYAPPVGQASASMDKGKGKEKEMSVPLVGTPGAVADGEEDEGDGKKKAKNTYKQLIKGIPGKHSMKKDDYLTTIMQVPPKQKIRIAPFDQRTQREAFSVSLEGLKGVRLPPWNINALVAESPQAREDRKKRKELKKLAKAQAQASLMTGTPSTSGPASATVASAAAASVRGATPKP</sequence>
<evidence type="ECO:0000256" key="7">
    <source>
        <dbReference type="ARBA" id="ARBA00023242"/>
    </source>
</evidence>
<gene>
    <name evidence="10" type="ORF">FOMPIDRAFT_1088591</name>
</gene>
<feature type="compositionally biased region" description="Low complexity" evidence="9">
    <location>
        <begin position="205"/>
        <end position="242"/>
    </location>
</feature>
<feature type="region of interest" description="Disordered" evidence="9">
    <location>
        <begin position="68"/>
        <end position="114"/>
    </location>
</feature>
<feature type="compositionally biased region" description="Basic and acidic residues" evidence="9">
    <location>
        <begin position="80"/>
        <end position="89"/>
    </location>
</feature>